<keyword evidence="3" id="KW-1185">Reference proteome</keyword>
<dbReference type="PIRSF" id="PIRSF036521">
    <property type="entry name" value="UCP036521_pph"/>
    <property type="match status" value="1"/>
</dbReference>
<accession>A0ABS3H1E2</accession>
<dbReference type="CDD" id="cd11523">
    <property type="entry name" value="NTP-PPase"/>
    <property type="match status" value="1"/>
</dbReference>
<dbReference type="PANTHER" id="PTHR42692:SF2">
    <property type="entry name" value="IG HYPOTHETICAL 16995"/>
    <property type="match status" value="1"/>
</dbReference>
<dbReference type="EMBL" id="JAFLWD010000035">
    <property type="protein sequence ID" value="MBO0441347.1"/>
    <property type="molecule type" value="Genomic_DNA"/>
</dbReference>
<evidence type="ECO:0000313" key="3">
    <source>
        <dbReference type="Proteomes" id="UP000664632"/>
    </source>
</evidence>
<feature type="domain" description="NTP pyrophosphohydrolase MazG-like" evidence="1">
    <location>
        <begin position="30"/>
        <end position="104"/>
    </location>
</feature>
<dbReference type="Proteomes" id="UP000664632">
    <property type="component" value="Unassembled WGS sequence"/>
</dbReference>
<sequence>MELKHYQKWISDFYKKRNWYALNPFIRVGFLAEETGEVARAVRALEIGRDRPDEQNQEKEALIQDLTEELGDVLDNIFILADKYDIRFEDILTSHKTKLEERFKEIDR</sequence>
<dbReference type="SUPFAM" id="SSF101386">
    <property type="entry name" value="all-alpha NTP pyrophosphatases"/>
    <property type="match status" value="1"/>
</dbReference>
<dbReference type="Pfam" id="PF03819">
    <property type="entry name" value="MazG"/>
    <property type="match status" value="1"/>
</dbReference>
<reference evidence="2 3" key="1">
    <citation type="submission" date="2021-03" db="EMBL/GenBank/DDBJ databases">
        <title>Enterococcal diversity collection.</title>
        <authorList>
            <person name="Gilmore M.S."/>
            <person name="Schwartzman J."/>
            <person name="Van Tyne D."/>
            <person name="Martin M."/>
            <person name="Earl A.M."/>
            <person name="Manson A.L."/>
            <person name="Straub T."/>
            <person name="Salamzade R."/>
            <person name="Saavedra J."/>
            <person name="Lebreton F."/>
            <person name="Prichula J."/>
            <person name="Schaufler K."/>
            <person name="Gaca A."/>
            <person name="Sgardioli B."/>
            <person name="Wagenaar J."/>
            <person name="Strong T."/>
        </authorList>
    </citation>
    <scope>NUCLEOTIDE SEQUENCE [LARGE SCALE GENOMIC DNA]</scope>
    <source>
        <strain evidence="2 3">DIV0869a</strain>
    </source>
</reference>
<comment type="caution">
    <text evidence="2">The sequence shown here is derived from an EMBL/GenBank/DDBJ whole genome shotgun (WGS) entry which is preliminary data.</text>
</comment>
<proteinExistence type="predicted"/>
<dbReference type="PANTHER" id="PTHR42692">
    <property type="entry name" value="NUCLEOTIDE PYROPHOSPHOHYDROLASE"/>
    <property type="match status" value="1"/>
</dbReference>
<dbReference type="RefSeq" id="WP_207113362.1">
    <property type="nucleotide sequence ID" value="NZ_JAFLWD010000035.1"/>
</dbReference>
<dbReference type="InterPro" id="IPR047046">
    <property type="entry name" value="YpjD/YvdC"/>
</dbReference>
<protein>
    <submittedName>
        <fullName evidence="2">MazG-like family protein</fullName>
    </submittedName>
</protein>
<evidence type="ECO:0000313" key="2">
    <source>
        <dbReference type="EMBL" id="MBO0441347.1"/>
    </source>
</evidence>
<dbReference type="Gene3D" id="1.10.287.1080">
    <property type="entry name" value="MazG-like"/>
    <property type="match status" value="1"/>
</dbReference>
<organism evidence="2 3">
    <name type="scientific">Candidatus Enterococcus ikei</name>
    <dbReference type="NCBI Taxonomy" id="2815326"/>
    <lineage>
        <taxon>Bacteria</taxon>
        <taxon>Bacillati</taxon>
        <taxon>Bacillota</taxon>
        <taxon>Bacilli</taxon>
        <taxon>Lactobacillales</taxon>
        <taxon>Enterococcaceae</taxon>
        <taxon>Enterococcus</taxon>
    </lineage>
</organism>
<dbReference type="InterPro" id="IPR004518">
    <property type="entry name" value="MazG-like_dom"/>
</dbReference>
<gene>
    <name evidence="2" type="ORF">JZO69_13335</name>
</gene>
<name>A0ABS3H1E2_9ENTE</name>
<evidence type="ECO:0000259" key="1">
    <source>
        <dbReference type="Pfam" id="PF03819"/>
    </source>
</evidence>
<dbReference type="InterPro" id="IPR011411">
    <property type="entry name" value="MazG-related_YvdC"/>
</dbReference>